<comment type="caution">
    <text evidence="6">The sequence shown here is derived from an EMBL/GenBank/DDBJ whole genome shotgun (WGS) entry which is preliminary data.</text>
</comment>
<evidence type="ECO:0000256" key="2">
    <source>
        <dbReference type="ARBA" id="ARBA00023002"/>
    </source>
</evidence>
<dbReference type="GO" id="GO:0016491">
    <property type="term" value="F:oxidoreductase activity"/>
    <property type="evidence" value="ECO:0007669"/>
    <property type="project" value="UniProtKB-KW"/>
</dbReference>
<dbReference type="GO" id="GO:0050661">
    <property type="term" value="F:NADP binding"/>
    <property type="evidence" value="ECO:0007669"/>
    <property type="project" value="InterPro"/>
</dbReference>
<dbReference type="GO" id="GO:0000785">
    <property type="term" value="C:chromatin"/>
    <property type="evidence" value="ECO:0007669"/>
    <property type="project" value="TreeGrafter"/>
</dbReference>
<dbReference type="Pfam" id="PF03446">
    <property type="entry name" value="NAD_binding_2"/>
    <property type="match status" value="1"/>
</dbReference>
<dbReference type="InterPro" id="IPR006115">
    <property type="entry name" value="6PGDH_NADP-bd"/>
</dbReference>
<dbReference type="PANTHER" id="PTHR43580">
    <property type="entry name" value="OXIDOREDUCTASE GLYR1-RELATED"/>
    <property type="match status" value="1"/>
</dbReference>
<dbReference type="InterPro" id="IPR051265">
    <property type="entry name" value="HIBADH-related_NP60_sf"/>
</dbReference>
<dbReference type="PANTHER" id="PTHR43580:SF2">
    <property type="entry name" value="CYTOKINE-LIKE NUCLEAR FACTOR N-PAC"/>
    <property type="match status" value="1"/>
</dbReference>
<keyword evidence="7" id="KW-1185">Reference proteome</keyword>
<evidence type="ECO:0000256" key="1">
    <source>
        <dbReference type="ARBA" id="ARBA00007598"/>
    </source>
</evidence>
<feature type="domain" description="6-phosphogluconate dehydrogenase NADP-binding" evidence="4">
    <location>
        <begin position="15"/>
        <end position="140"/>
    </location>
</feature>
<name>A0AAV0W0C4_9HEMI</name>
<dbReference type="InterPro" id="IPR008927">
    <property type="entry name" value="6-PGluconate_DH-like_C_sf"/>
</dbReference>
<dbReference type="EMBL" id="CARXXK010000001">
    <property type="protein sequence ID" value="CAI6348692.1"/>
    <property type="molecule type" value="Genomic_DNA"/>
</dbReference>
<keyword evidence="3" id="KW-0520">NAD</keyword>
<organism evidence="6 7">
    <name type="scientific">Macrosiphum euphorbiae</name>
    <name type="common">potato aphid</name>
    <dbReference type="NCBI Taxonomy" id="13131"/>
    <lineage>
        <taxon>Eukaryota</taxon>
        <taxon>Metazoa</taxon>
        <taxon>Ecdysozoa</taxon>
        <taxon>Arthropoda</taxon>
        <taxon>Hexapoda</taxon>
        <taxon>Insecta</taxon>
        <taxon>Pterygota</taxon>
        <taxon>Neoptera</taxon>
        <taxon>Paraneoptera</taxon>
        <taxon>Hemiptera</taxon>
        <taxon>Sternorrhyncha</taxon>
        <taxon>Aphidomorpha</taxon>
        <taxon>Aphidoidea</taxon>
        <taxon>Aphididae</taxon>
        <taxon>Macrosiphini</taxon>
        <taxon>Macrosiphum</taxon>
    </lineage>
</organism>
<comment type="similarity">
    <text evidence="1">Belongs to the HIBADH-related family. NP60 subfamily.</text>
</comment>
<evidence type="ECO:0000256" key="3">
    <source>
        <dbReference type="ARBA" id="ARBA00023027"/>
    </source>
</evidence>
<dbReference type="GO" id="GO:0140673">
    <property type="term" value="P:transcription elongation-coupled chromatin remodeling"/>
    <property type="evidence" value="ECO:0007669"/>
    <property type="project" value="TreeGrafter"/>
</dbReference>
<dbReference type="Proteomes" id="UP001160148">
    <property type="component" value="Unassembled WGS sequence"/>
</dbReference>
<evidence type="ECO:0000313" key="7">
    <source>
        <dbReference type="Proteomes" id="UP001160148"/>
    </source>
</evidence>
<dbReference type="InterPro" id="IPR036291">
    <property type="entry name" value="NAD(P)-bd_dom_sf"/>
</dbReference>
<evidence type="ECO:0000259" key="5">
    <source>
        <dbReference type="Pfam" id="PF14833"/>
    </source>
</evidence>
<reference evidence="6 7" key="1">
    <citation type="submission" date="2023-01" db="EMBL/GenBank/DDBJ databases">
        <authorList>
            <person name="Whitehead M."/>
        </authorList>
    </citation>
    <scope>NUCLEOTIDE SEQUENCE [LARGE SCALE GENOMIC DNA]</scope>
</reference>
<dbReference type="InterPro" id="IPR013328">
    <property type="entry name" value="6PGD_dom2"/>
</dbReference>
<feature type="domain" description="3-hydroxyisobutyrate dehydrogenase-like NAD-binding" evidence="5">
    <location>
        <begin position="143"/>
        <end position="261"/>
    </location>
</feature>
<keyword evidence="2" id="KW-0560">Oxidoreductase</keyword>
<proteinExistence type="inferred from homology"/>
<gene>
    <name evidence="6" type="ORF">MEUPH1_LOCUS5345</name>
</gene>
<dbReference type="GO" id="GO:0051287">
    <property type="term" value="F:NAD binding"/>
    <property type="evidence" value="ECO:0007669"/>
    <property type="project" value="InterPro"/>
</dbReference>
<accession>A0AAV0W0C4</accession>
<sequence length="266" mass="28576">MQLAEFRVSIAPFRCIKFQDAGATVGLTPADVIGDADITFSCVSDPQVAKDMIFGNCGVLPEINKAKGFVEMTGIDPETSQDICEAILSRGGRYLEAMIQGSKSDADEGKLICLTAGDHTLYTECESVFNAIAEKSIYLGDVGAASKMNLILHSVKAVTVAGLAEGMALADRASIPQQSLLDILALTSLRCPLLAEKGRAMMMGDFQTHQALKHIQKDLNLALNWSDVLQQPCPVTASVNEVFKHAKRLGYSDHDTSAFFKACLAD</sequence>
<dbReference type="InterPro" id="IPR015815">
    <property type="entry name" value="HIBADH-related"/>
</dbReference>
<dbReference type="AlphaFoldDB" id="A0AAV0W0C4"/>
<dbReference type="PIRSF" id="PIRSF000103">
    <property type="entry name" value="HIBADH"/>
    <property type="match status" value="1"/>
</dbReference>
<evidence type="ECO:0000259" key="4">
    <source>
        <dbReference type="Pfam" id="PF03446"/>
    </source>
</evidence>
<dbReference type="SUPFAM" id="SSF51735">
    <property type="entry name" value="NAD(P)-binding Rossmann-fold domains"/>
    <property type="match status" value="1"/>
</dbReference>
<dbReference type="Pfam" id="PF14833">
    <property type="entry name" value="NAD_binding_11"/>
    <property type="match status" value="1"/>
</dbReference>
<dbReference type="InterPro" id="IPR029154">
    <property type="entry name" value="HIBADH-like_NADP-bd"/>
</dbReference>
<dbReference type="SUPFAM" id="SSF48179">
    <property type="entry name" value="6-phosphogluconate dehydrogenase C-terminal domain-like"/>
    <property type="match status" value="1"/>
</dbReference>
<dbReference type="GO" id="GO:0003677">
    <property type="term" value="F:DNA binding"/>
    <property type="evidence" value="ECO:0007669"/>
    <property type="project" value="TreeGrafter"/>
</dbReference>
<dbReference type="GO" id="GO:0031491">
    <property type="term" value="F:nucleosome binding"/>
    <property type="evidence" value="ECO:0007669"/>
    <property type="project" value="TreeGrafter"/>
</dbReference>
<dbReference type="Gene3D" id="1.10.1040.10">
    <property type="entry name" value="N-(1-d-carboxylethyl)-l-norvaline Dehydrogenase, domain 2"/>
    <property type="match status" value="1"/>
</dbReference>
<protein>
    <submittedName>
        <fullName evidence="6">Uncharacterized protein</fullName>
    </submittedName>
</protein>
<evidence type="ECO:0000313" key="6">
    <source>
        <dbReference type="EMBL" id="CAI6348692.1"/>
    </source>
</evidence>
<dbReference type="Gene3D" id="3.40.50.720">
    <property type="entry name" value="NAD(P)-binding Rossmann-like Domain"/>
    <property type="match status" value="1"/>
</dbReference>